<dbReference type="GO" id="GO:0046872">
    <property type="term" value="F:metal ion binding"/>
    <property type="evidence" value="ECO:0007669"/>
    <property type="project" value="UniProtKB-KW"/>
</dbReference>
<proteinExistence type="inferred from homology"/>
<evidence type="ECO:0000259" key="7">
    <source>
        <dbReference type="PROSITE" id="PS51819"/>
    </source>
</evidence>
<dbReference type="Proteomes" id="UP000593567">
    <property type="component" value="Unassembled WGS sequence"/>
</dbReference>
<dbReference type="AlphaFoldDB" id="A0A7J7K1W4"/>
<feature type="domain" description="VOC" evidence="7">
    <location>
        <begin position="170"/>
        <end position="293"/>
    </location>
</feature>
<keyword evidence="9" id="KW-1185">Reference proteome</keyword>
<dbReference type="Pfam" id="PF00903">
    <property type="entry name" value="Glyoxalase"/>
    <property type="match status" value="1"/>
</dbReference>
<keyword evidence="4" id="KW-0677">Repeat</keyword>
<dbReference type="CDD" id="cd07250">
    <property type="entry name" value="HPPD_C_like"/>
    <property type="match status" value="1"/>
</dbReference>
<gene>
    <name evidence="8" type="ORF">EB796_010083</name>
</gene>
<evidence type="ECO:0000256" key="3">
    <source>
        <dbReference type="ARBA" id="ARBA00022723"/>
    </source>
</evidence>
<feature type="compositionally biased region" description="Low complexity" evidence="6">
    <location>
        <begin position="29"/>
        <end position="40"/>
    </location>
</feature>
<dbReference type="InterPro" id="IPR041735">
    <property type="entry name" value="4OHPhenylPyrv_dOase_C"/>
</dbReference>
<keyword evidence="3" id="KW-0479">Metal-binding</keyword>
<comment type="similarity">
    <text evidence="2">Belongs to the 4HPPD family.</text>
</comment>
<feature type="region of interest" description="Disordered" evidence="6">
    <location>
        <begin position="24"/>
        <end position="51"/>
    </location>
</feature>
<keyword evidence="5" id="KW-0408">Iron</keyword>
<dbReference type="GO" id="GO:0003868">
    <property type="term" value="F:4-hydroxyphenylpyruvate dioxygenase activity"/>
    <property type="evidence" value="ECO:0007669"/>
    <property type="project" value="InterPro"/>
</dbReference>
<comment type="caution">
    <text evidence="8">The sequence shown here is derived from an EMBL/GenBank/DDBJ whole genome shotgun (WGS) entry which is preliminary data.</text>
</comment>
<evidence type="ECO:0000313" key="9">
    <source>
        <dbReference type="Proteomes" id="UP000593567"/>
    </source>
</evidence>
<evidence type="ECO:0000256" key="6">
    <source>
        <dbReference type="SAM" id="MobiDB-lite"/>
    </source>
</evidence>
<dbReference type="InterPro" id="IPR037523">
    <property type="entry name" value="VOC_core"/>
</dbReference>
<evidence type="ECO:0000256" key="5">
    <source>
        <dbReference type="ARBA" id="ARBA00023004"/>
    </source>
</evidence>
<dbReference type="SUPFAM" id="SSF54593">
    <property type="entry name" value="Glyoxalase/Bleomycin resistance protein/Dihydroxybiphenyl dioxygenase"/>
    <property type="match status" value="1"/>
</dbReference>
<organism evidence="8 9">
    <name type="scientific">Bugula neritina</name>
    <name type="common">Brown bryozoan</name>
    <name type="synonym">Sertularia neritina</name>
    <dbReference type="NCBI Taxonomy" id="10212"/>
    <lineage>
        <taxon>Eukaryota</taxon>
        <taxon>Metazoa</taxon>
        <taxon>Spiralia</taxon>
        <taxon>Lophotrochozoa</taxon>
        <taxon>Bryozoa</taxon>
        <taxon>Gymnolaemata</taxon>
        <taxon>Cheilostomatida</taxon>
        <taxon>Flustrina</taxon>
        <taxon>Buguloidea</taxon>
        <taxon>Bugulidae</taxon>
        <taxon>Bugula</taxon>
    </lineage>
</organism>
<feature type="domain" description="VOC" evidence="7">
    <location>
        <begin position="307"/>
        <end position="460"/>
    </location>
</feature>
<reference evidence="8" key="1">
    <citation type="submission" date="2020-06" db="EMBL/GenBank/DDBJ databases">
        <title>Draft genome of Bugula neritina, a colonial animal packing powerful symbionts and potential medicines.</title>
        <authorList>
            <person name="Rayko M."/>
        </authorList>
    </citation>
    <scope>NUCLEOTIDE SEQUENCE [LARGE SCALE GENOMIC DNA]</scope>
    <source>
        <strain evidence="8">Kwan_BN1</strain>
    </source>
</reference>
<dbReference type="InterPro" id="IPR004360">
    <property type="entry name" value="Glyas_Fos-R_dOase_dom"/>
</dbReference>
<evidence type="ECO:0000313" key="8">
    <source>
        <dbReference type="EMBL" id="KAF6031586.1"/>
    </source>
</evidence>
<sequence length="534" mass="59162">MGFTTWCRNIRFNKDNPSLTLNNGDRSCGESVKGKSYSGYGSQGEGEQDESPIQIDACYEAENQHAGQGDHSQYQFRSQAKNHHYVHHLHDGGQRTAGESESSIVTSSTSDMQTGKQTNSLSECLDFNNPDPYLWDTSANGDNKLRVISSNIKTIENMKNLNSQSGKTDSRNPIARYQTDSLSYSDNIYESLGLPHFSSFWHFTENMGTFPSSHGVESSKNSCKNVLGENQVCNSVYEICLEVQDVSKTLKKAQECGAIILRPLTTVRDVNGVVTYATIKSCIGNVQHTVVNTTPAIMSSPPLKLNDIDHIALCVYPGQTSKTISWYERCFGMHRLLVNKDEDPVEGLSLNEIGMRLAAMEYWRCAETGLSIGPGEKSAKFVVVESSFNSPNQVTTFLEQHGGAGVQHIGILTDQLTDAVSYLQTTGLPFLQPPSEYYREINKFTEISDCGESVEMLEACGILLDSEADAEAESGDAEPMSRYLMQIFTKPIFGNNTFFFEFLQRHGALGFGAGNITALWKAVKLYMERKKDIN</sequence>
<dbReference type="Gene3D" id="3.10.180.10">
    <property type="entry name" value="2,3-Dihydroxybiphenyl 1,2-Dioxygenase, domain 1"/>
    <property type="match status" value="2"/>
</dbReference>
<name>A0A7J7K1W4_BUGNE</name>
<dbReference type="GO" id="GO:0009072">
    <property type="term" value="P:aromatic amino acid metabolic process"/>
    <property type="evidence" value="ECO:0007669"/>
    <property type="project" value="InterPro"/>
</dbReference>
<feature type="region of interest" description="Disordered" evidence="6">
    <location>
        <begin position="90"/>
        <end position="123"/>
    </location>
</feature>
<feature type="compositionally biased region" description="Polar residues" evidence="6">
    <location>
        <begin position="111"/>
        <end position="122"/>
    </location>
</feature>
<evidence type="ECO:0000256" key="1">
    <source>
        <dbReference type="ARBA" id="ARBA00001962"/>
    </source>
</evidence>
<dbReference type="InterPro" id="IPR005956">
    <property type="entry name" value="4OHPhenylPyrv_dOase"/>
</dbReference>
<dbReference type="OrthoDB" id="414569at2759"/>
<dbReference type="PANTHER" id="PTHR11959:SF10">
    <property type="entry name" value="4-HYDROXYPHENYLPYRUVATE DIOXYGENASE-LIKE PROTEIN"/>
    <property type="match status" value="1"/>
</dbReference>
<accession>A0A7J7K1W4</accession>
<evidence type="ECO:0000256" key="4">
    <source>
        <dbReference type="ARBA" id="ARBA00022737"/>
    </source>
</evidence>
<protein>
    <submittedName>
        <fullName evidence="8">HPDL</fullName>
    </submittedName>
</protein>
<feature type="compositionally biased region" description="Low complexity" evidence="6">
    <location>
        <begin position="99"/>
        <end position="110"/>
    </location>
</feature>
<dbReference type="PROSITE" id="PS51819">
    <property type="entry name" value="VOC"/>
    <property type="match status" value="2"/>
</dbReference>
<comment type="cofactor">
    <cofactor evidence="1">
        <name>Fe cation</name>
        <dbReference type="ChEBI" id="CHEBI:24875"/>
    </cofactor>
</comment>
<dbReference type="InterPro" id="IPR029068">
    <property type="entry name" value="Glyas_Bleomycin-R_OHBP_Dase"/>
</dbReference>
<dbReference type="EMBL" id="VXIV02001586">
    <property type="protein sequence ID" value="KAF6031586.1"/>
    <property type="molecule type" value="Genomic_DNA"/>
</dbReference>
<dbReference type="PANTHER" id="PTHR11959">
    <property type="entry name" value="4-HYDROXYPHENYLPYRUVATE DIOXYGENASE"/>
    <property type="match status" value="1"/>
</dbReference>
<evidence type="ECO:0000256" key="2">
    <source>
        <dbReference type="ARBA" id="ARBA00005877"/>
    </source>
</evidence>